<feature type="domain" description="Nucleoporin Nup133/Nup155-like C-terminal" evidence="9">
    <location>
        <begin position="675"/>
        <end position="1317"/>
    </location>
</feature>
<sequence>MFSPSAADGGPATATRSRRRQRPKSSESLVQQPKAKRQRLPLTEQTFANPEPQSDMTELKTDKVATLDSKHAATIDTPRRELVVRAKKSKHGDRAANKGDGSLVLTSTNAFTVSKLPALPDRIRSDWSGNQHAEIFSSTGYALTLTPAHAIVWPYNATSQSPETFTFTLPSASKPSDPLPVGCLVSPPASSTEPGLVVVMSGSGKVVYWESISSAATFAFIKKDRSGVEHLISGMSSGEKVIAITNAESAGFILTFSTGRLAYMSARDGHGRPAVSVQFLRTGLVSSGSGIFGSIRHAFSHLSLRGDVAAVRADRSARVGERSIVALTSRGKLQSWVVHRGGHHEPTGEADIRERLVAALQETDRASQGFPGDSFEALDFTFVPKGLERKYLALSRLSDAMASDSPNVQHLLLLVSLSRRSVSRYALVEVILTPDDCQIGMIRPITSYSTPSAQAEPTQSLRPRIYLPRPALVAFVVLDHAAIIASVATPPESPESQLQSDSHILPASFEDVVDFREDNVHEIVGSGFEETPAIPYGHEENRAVRHKTKNPAVVLVVRGAGVVRIVTTDVDKFASDQPPQVSAKSKLEQAVFFGTKKDNPLVFDGRQDFEFTSDEIAKAALEVSHEILCSSSSYISTLPASLEENLRARSSALERLMLHLKAIGADLDRNTRWKLLFNAEKMHVAILLWRRHEAFTATRPADDKKSLVGSIIEFIQEGHHRHPNTSIGEVDAVRHWFTNDVYRLELFVAWAYEVIKVSYKDKLLDDARMTIALHEAMHVNIITHTGAHEFRKNNLALYGLGQEQLRMGILRDGYEGLPEPWTGCLYIANNAKRLADLCDQWFNKYEQLRKSDPGLMTRIYDDLPALIDSMLMAVLEYARWGTANSERKALAQEYVKTYDAERHARPVALAHLGRWEQGAKIAEKHGCLSALAVILLEHVDMLEQRMDEPDVSEAELTSLKNLRQTKKTQLEDSFGKYGEPFAFPVYDCLLTKHGVAAVLDFELDTLGFKTRFLRSRPSLARISWINDIQQEKDFSHASSTLVTLALSSENQVWKKKIELSLGKLAILADAEGQPQPQHSFTVRSDEVHSDRRLEQVDKELIVVRIQDHLYSQVFPSTYDAVDSAAALNFALEAHSTNIPRRQKALLQLFTDGMTKLLDHQALDPMYLIDLLTLVALGPESREEIAHPFWMALKVAETACHADEAKNAKKLIWRRLFIRDDWAKINDTQLKDDVEVVNRVADTELFAMFTDCIRFQNPQMPFQYMVPQESLGVFTETLDRRFQNFSESEQAKLVEAMRWEDKVLTQYIEKNRLGNWVRSAYETAQTELEGIAEDAVRAGGSAVDARERIPLFGRRRSSAAGHAAPQLGSA</sequence>
<dbReference type="EMBL" id="JAIZPD010000016">
    <property type="protein sequence ID" value="KAH0958355.1"/>
    <property type="molecule type" value="Genomic_DNA"/>
</dbReference>
<dbReference type="RefSeq" id="XP_044715868.1">
    <property type="nucleotide sequence ID" value="XM_044869126.1"/>
</dbReference>
<dbReference type="Pfam" id="PF03177">
    <property type="entry name" value="Nucleoporin_C"/>
    <property type="match status" value="1"/>
</dbReference>
<feature type="domain" description="Nucleoporin Nup133/Nup155-like N-terminal" evidence="10">
    <location>
        <begin position="106"/>
        <end position="564"/>
    </location>
</feature>
<evidence type="ECO:0000259" key="10">
    <source>
        <dbReference type="Pfam" id="PF08801"/>
    </source>
</evidence>
<keyword evidence="6" id="KW-0811">Translocation</keyword>
<name>A0A9P8SEG0_9HYPO</name>
<dbReference type="PANTHER" id="PTHR13405">
    <property type="entry name" value="NUCLEAR PORE COMPLEX PROTEIN NUP133"/>
    <property type="match status" value="1"/>
</dbReference>
<evidence type="ECO:0000256" key="3">
    <source>
        <dbReference type="ARBA" id="ARBA00022448"/>
    </source>
</evidence>
<dbReference type="Gene3D" id="2.130.10.10">
    <property type="entry name" value="YVTN repeat-like/Quinoprotein amine dehydrogenase"/>
    <property type="match status" value="1"/>
</dbReference>
<proteinExistence type="inferred from homology"/>
<comment type="caution">
    <text evidence="11">The sequence shown here is derived from an EMBL/GenBank/DDBJ whole genome shotgun (WGS) entry which is preliminary data.</text>
</comment>
<dbReference type="OrthoDB" id="103454at2759"/>
<dbReference type="InterPro" id="IPR015943">
    <property type="entry name" value="WD40/YVTN_repeat-like_dom_sf"/>
</dbReference>
<evidence type="ECO:0000256" key="1">
    <source>
        <dbReference type="ARBA" id="ARBA00004259"/>
    </source>
</evidence>
<comment type="subcellular location">
    <subcellularLocation>
        <location evidence="1">Nucleus envelope</location>
    </subcellularLocation>
</comment>
<dbReference type="GO" id="GO:0031080">
    <property type="term" value="C:nuclear pore outer ring"/>
    <property type="evidence" value="ECO:0007669"/>
    <property type="project" value="TreeGrafter"/>
</dbReference>
<accession>A0A9P8SEG0</accession>
<keyword evidence="3" id="KW-0813">Transport</keyword>
<evidence type="ECO:0000256" key="7">
    <source>
        <dbReference type="ARBA" id="ARBA00023242"/>
    </source>
</evidence>
<dbReference type="GO" id="GO:0006606">
    <property type="term" value="P:protein import into nucleus"/>
    <property type="evidence" value="ECO:0007669"/>
    <property type="project" value="TreeGrafter"/>
</dbReference>
<keyword evidence="4" id="KW-0509">mRNA transport</keyword>
<keyword evidence="12" id="KW-1185">Reference proteome</keyword>
<evidence type="ECO:0000256" key="8">
    <source>
        <dbReference type="SAM" id="MobiDB-lite"/>
    </source>
</evidence>
<dbReference type="InterPro" id="IPR014908">
    <property type="entry name" value="Nucleoporin_Nup133/Nup155_N"/>
</dbReference>
<keyword evidence="7" id="KW-0539">Nucleus</keyword>
<keyword evidence="5" id="KW-0653">Protein transport</keyword>
<dbReference type="Gene3D" id="1.20.58.1380">
    <property type="match status" value="1"/>
</dbReference>
<dbReference type="PANTHER" id="PTHR13405:SF11">
    <property type="entry name" value="NUCLEAR PORE COMPLEX PROTEIN NUP133"/>
    <property type="match status" value="1"/>
</dbReference>
<dbReference type="SUPFAM" id="SSF117289">
    <property type="entry name" value="Nucleoporin domain"/>
    <property type="match status" value="1"/>
</dbReference>
<dbReference type="GeneID" id="68359784"/>
<dbReference type="GO" id="GO:0016973">
    <property type="term" value="P:poly(A)+ mRNA export from nucleus"/>
    <property type="evidence" value="ECO:0007669"/>
    <property type="project" value="TreeGrafter"/>
</dbReference>
<evidence type="ECO:0000256" key="6">
    <source>
        <dbReference type="ARBA" id="ARBA00023010"/>
    </source>
</evidence>
<evidence type="ECO:0008006" key="13">
    <source>
        <dbReference type="Google" id="ProtNLM"/>
    </source>
</evidence>
<evidence type="ECO:0000256" key="4">
    <source>
        <dbReference type="ARBA" id="ARBA00022816"/>
    </source>
</evidence>
<organism evidence="11 12">
    <name type="scientific">Hirsutella rhossiliensis</name>
    <dbReference type="NCBI Taxonomy" id="111463"/>
    <lineage>
        <taxon>Eukaryota</taxon>
        <taxon>Fungi</taxon>
        <taxon>Dikarya</taxon>
        <taxon>Ascomycota</taxon>
        <taxon>Pezizomycotina</taxon>
        <taxon>Sordariomycetes</taxon>
        <taxon>Hypocreomycetidae</taxon>
        <taxon>Hypocreales</taxon>
        <taxon>Ophiocordycipitaceae</taxon>
        <taxon>Hirsutella</taxon>
    </lineage>
</organism>
<dbReference type="GO" id="GO:0017056">
    <property type="term" value="F:structural constituent of nuclear pore"/>
    <property type="evidence" value="ECO:0007669"/>
    <property type="project" value="InterPro"/>
</dbReference>
<dbReference type="Pfam" id="PF08801">
    <property type="entry name" value="Nucleoporin_N"/>
    <property type="match status" value="1"/>
</dbReference>
<dbReference type="InterPro" id="IPR037624">
    <property type="entry name" value="Nup133-like"/>
</dbReference>
<gene>
    <name evidence="11" type="ORF">HRG_10656</name>
</gene>
<protein>
    <recommendedName>
        <fullName evidence="13">Nuclear pore complex subunit Nup133</fullName>
    </recommendedName>
</protein>
<feature type="compositionally biased region" description="Polar residues" evidence="8">
    <location>
        <begin position="43"/>
        <end position="56"/>
    </location>
</feature>
<evidence type="ECO:0000256" key="2">
    <source>
        <dbReference type="ARBA" id="ARBA00005569"/>
    </source>
</evidence>
<evidence type="ECO:0000259" key="9">
    <source>
        <dbReference type="Pfam" id="PF03177"/>
    </source>
</evidence>
<evidence type="ECO:0000313" key="11">
    <source>
        <dbReference type="EMBL" id="KAH0958355.1"/>
    </source>
</evidence>
<dbReference type="InterPro" id="IPR007187">
    <property type="entry name" value="Nucleoporin_Nup133/Nup155_C"/>
</dbReference>
<reference evidence="11" key="1">
    <citation type="submission" date="2021-09" db="EMBL/GenBank/DDBJ databases">
        <title>A high-quality genome of the endoparasitic fungus Hirsutella rhossiliensis with a comparison of Hirsutella genomes reveals transposable elements contributing to genome size variation.</title>
        <authorList>
            <person name="Lin R."/>
            <person name="Jiao Y."/>
            <person name="Sun X."/>
            <person name="Ling J."/>
            <person name="Xie B."/>
            <person name="Cheng X."/>
        </authorList>
    </citation>
    <scope>NUCLEOTIDE SEQUENCE</scope>
    <source>
        <strain evidence="11">HR02</strain>
    </source>
</reference>
<evidence type="ECO:0000313" key="12">
    <source>
        <dbReference type="Proteomes" id="UP000824596"/>
    </source>
</evidence>
<dbReference type="FunFam" id="2.130.10.10:FF:001057">
    <property type="entry name" value="Nuclear pore complex subunit Nup133, putative"/>
    <property type="match status" value="1"/>
</dbReference>
<comment type="similarity">
    <text evidence="2">Belongs to the nucleoporin Nup133 family.</text>
</comment>
<evidence type="ECO:0000256" key="5">
    <source>
        <dbReference type="ARBA" id="ARBA00022927"/>
    </source>
</evidence>
<feature type="region of interest" description="Disordered" evidence="8">
    <location>
        <begin position="1"/>
        <end position="58"/>
    </location>
</feature>
<dbReference type="GO" id="GO:0000972">
    <property type="term" value="P:transcription-dependent tethering of RNA polymerase II gene DNA at nuclear periphery"/>
    <property type="evidence" value="ECO:0007669"/>
    <property type="project" value="TreeGrafter"/>
</dbReference>
<dbReference type="Proteomes" id="UP000824596">
    <property type="component" value="Unassembled WGS sequence"/>
</dbReference>